<protein>
    <submittedName>
        <fullName evidence="2">Uncharacterized protein</fullName>
    </submittedName>
</protein>
<feature type="region of interest" description="Disordered" evidence="1">
    <location>
        <begin position="883"/>
        <end position="909"/>
    </location>
</feature>
<feature type="region of interest" description="Disordered" evidence="1">
    <location>
        <begin position="1"/>
        <end position="32"/>
    </location>
</feature>
<dbReference type="STRING" id="97359.A0A550D0F3"/>
<name>A0A550D0F3_9AGAR</name>
<accession>A0A550D0F3</accession>
<feature type="region of interest" description="Disordered" evidence="1">
    <location>
        <begin position="1153"/>
        <end position="1197"/>
    </location>
</feature>
<keyword evidence="3" id="KW-1185">Reference proteome</keyword>
<feature type="compositionally biased region" description="Acidic residues" evidence="1">
    <location>
        <begin position="65"/>
        <end position="79"/>
    </location>
</feature>
<comment type="caution">
    <text evidence="2">The sequence shown here is derived from an EMBL/GenBank/DDBJ whole genome shotgun (WGS) entry which is preliminary data.</text>
</comment>
<dbReference type="PANTHER" id="PTHR31912:SF34">
    <property type="entry name" value="NOTOCHORD-RELATED PROTEIN"/>
    <property type="match status" value="1"/>
</dbReference>
<feature type="compositionally biased region" description="Low complexity" evidence="1">
    <location>
        <begin position="1153"/>
        <end position="1166"/>
    </location>
</feature>
<proteinExistence type="predicted"/>
<gene>
    <name evidence="2" type="ORF">BD626DRAFT_591761</name>
</gene>
<sequence length="1197" mass="132815">MTHGQTTSRLPSPSSDSGRRSRGSSPLGFSWNLEDRVNGATLDLSPDEQAAAAVAQNLLDYMQREDEEDEAAVGSDNEEVERSDTSGEESADEDLADHASGLSDREEDTGDFDAGGGRKRMRVKDPEQLSRDWFPWEDRITCTLDVLMHLPRSVFSQNQLDLFLWLLRVNKVNDVPSVASMLKLNAALQRICGIETIGYDGALGHKYFVNNLAQIIAQEMANPKVRPHLSFYPEDSGAKLSEARQADRWLRELPSELTTPAARIGGRDYFILEPAMLESGDCCMPIRWFTRLDPSSKKQVMYARCLRMSVVNSDNATASWRVIDDGGVVHSEREFLKNFTGLQADATRLYGLPHPSLISGLYNPTTKETHAWTKTDPAVGNEWRAKSKGYRTYAFPLWMYCDDTSGNVSKKWNKHNSFLFTPAGLPRAEVHKEYNVHFLATSNIAPPLEMLDGIVDQLEDAQKNGIWAWDSVTHEPVLLIPSVLALLGDNPMQSEFACHIGLRGKLFCRACWVKGFDGAEDDDDEPSVPSAASTPLPAAPQAQKAKAPKQKKSRKKKIQETAAELLNRLRAFVKPGKPRKKAETVAELRSTFTTAATVVGKKTALEDRRTATGIKDTYQLHFMESLFASYEHKRGKPAKLAALQKKATELPENTMSPVWRINGLDPHADTPVEVLHVVLLGFVKYFWRDLIQNKLKRKDDMKALLKTRLSSVDVSGLGISPLNGETLVQYAGSLTGRDFRAIAQVAPFVLYDMVSSDCYAAWLSLSKLIPLVWQPEIENIHTYLPLLHLEIQQFLLCTARWTSQWFNKPKFHIIVHLPEHIRRFGPAILFATEAFESFNAVIRAKSVHSNRHAPSRDIALAFAQGNRIRHLIAGGYFNTRDQTSIPATSPEHANATHERLHHSKTSSHATPPMLLPVANEWHQFGPGPASLVAQPSTITRYLGLEYDASSRRETLTGERMPSVIHKASDLYKTCSDYVLENGDNCSIDQFVIVRAPSGLTTFLAAVREIIQLAGSVEDYSQTPSGILLEVMKLNTSTPTYGMPAVAPHEQPHFVFVHPKALLCTVNVQHRCATHKCQATGTHFVFEEGDKSRPKRAARVHHASSPQDVVLNTAQMRDAVHLQPYRINSNIGPEEDVLTASSLAEVDKRKAAALEAATSASSTTPPAGRGGTGHGRRGRAAPSQTTGQPRRLAEIRQG</sequence>
<dbReference type="EMBL" id="VDMD01000001">
    <property type="protein sequence ID" value="TRM70512.1"/>
    <property type="molecule type" value="Genomic_DNA"/>
</dbReference>
<feature type="compositionally biased region" description="Low complexity" evidence="1">
    <location>
        <begin position="527"/>
        <end position="545"/>
    </location>
</feature>
<feature type="compositionally biased region" description="Basic residues" evidence="1">
    <location>
        <begin position="546"/>
        <end position="557"/>
    </location>
</feature>
<feature type="region of interest" description="Disordered" evidence="1">
    <location>
        <begin position="519"/>
        <end position="558"/>
    </location>
</feature>
<organism evidence="2 3">
    <name type="scientific">Schizophyllum amplum</name>
    <dbReference type="NCBI Taxonomy" id="97359"/>
    <lineage>
        <taxon>Eukaryota</taxon>
        <taxon>Fungi</taxon>
        <taxon>Dikarya</taxon>
        <taxon>Basidiomycota</taxon>
        <taxon>Agaricomycotina</taxon>
        <taxon>Agaricomycetes</taxon>
        <taxon>Agaricomycetidae</taxon>
        <taxon>Agaricales</taxon>
        <taxon>Schizophyllaceae</taxon>
        <taxon>Schizophyllum</taxon>
    </lineage>
</organism>
<evidence type="ECO:0000313" key="2">
    <source>
        <dbReference type="EMBL" id="TRM70512.1"/>
    </source>
</evidence>
<reference evidence="2 3" key="1">
    <citation type="journal article" date="2019" name="New Phytol.">
        <title>Comparative genomics reveals unique wood-decay strategies and fruiting body development in the Schizophyllaceae.</title>
        <authorList>
            <person name="Almasi E."/>
            <person name="Sahu N."/>
            <person name="Krizsan K."/>
            <person name="Balint B."/>
            <person name="Kovacs G.M."/>
            <person name="Kiss B."/>
            <person name="Cseklye J."/>
            <person name="Drula E."/>
            <person name="Henrissat B."/>
            <person name="Nagy I."/>
            <person name="Chovatia M."/>
            <person name="Adam C."/>
            <person name="LaButti K."/>
            <person name="Lipzen A."/>
            <person name="Riley R."/>
            <person name="Grigoriev I.V."/>
            <person name="Nagy L.G."/>
        </authorList>
    </citation>
    <scope>NUCLEOTIDE SEQUENCE [LARGE SCALE GENOMIC DNA]</scope>
    <source>
        <strain evidence="2 3">NL-1724</strain>
    </source>
</reference>
<dbReference type="Proteomes" id="UP000320762">
    <property type="component" value="Unassembled WGS sequence"/>
</dbReference>
<dbReference type="OrthoDB" id="2246127at2759"/>
<dbReference type="PANTHER" id="PTHR31912">
    <property type="entry name" value="IP13529P"/>
    <property type="match status" value="1"/>
</dbReference>
<evidence type="ECO:0000256" key="1">
    <source>
        <dbReference type="SAM" id="MobiDB-lite"/>
    </source>
</evidence>
<evidence type="ECO:0000313" key="3">
    <source>
        <dbReference type="Proteomes" id="UP000320762"/>
    </source>
</evidence>
<feature type="region of interest" description="Disordered" evidence="1">
    <location>
        <begin position="55"/>
        <end position="123"/>
    </location>
</feature>
<feature type="compositionally biased region" description="Acidic residues" evidence="1">
    <location>
        <begin position="86"/>
        <end position="95"/>
    </location>
</feature>
<dbReference type="AlphaFoldDB" id="A0A550D0F3"/>